<protein>
    <submittedName>
        <fullName evidence="1">Uncharacterized protein</fullName>
    </submittedName>
</protein>
<dbReference type="OrthoDB" id="2374820at2"/>
<dbReference type="EMBL" id="SRJD01000002">
    <property type="protein sequence ID" value="TGA99773.1"/>
    <property type="molecule type" value="Genomic_DNA"/>
</dbReference>
<proteinExistence type="predicted"/>
<dbReference type="Gene3D" id="3.30.2030.10">
    <property type="entry name" value="YwmB-like"/>
    <property type="match status" value="1"/>
</dbReference>
<dbReference type="Pfam" id="PF08680">
    <property type="entry name" value="DUF1779"/>
    <property type="match status" value="1"/>
</dbReference>
<sequence length="250" mass="28354">MKRNLILLFAVWFAILMAGSGAQGKALQKAPDPISRIALFSKTLRQDQAQIIGWSVFAREEHSSMVTRQEFAKTTDYAMKNQPGFNWRFAGSHNGVLSWSGIKTEPSGLKTSLTYFAYPAGKMYRTATLYQAQAEAFNPREWPNQQQNMCRSIAKIFHGQKHIFSCVRAYDSDKMKLGLLNQGDRYLKLFSAAPIERLNEKTFVSISAYNNAWNDSINSGNRQMNFQVALRNDGERTIITMGTPIITLEY</sequence>
<dbReference type="InterPro" id="IPR014794">
    <property type="entry name" value="DUF1779"/>
</dbReference>
<evidence type="ECO:0000313" key="2">
    <source>
        <dbReference type="Proteomes" id="UP000298347"/>
    </source>
</evidence>
<name>A0A4Z0GT73_9BACL</name>
<dbReference type="Proteomes" id="UP000298347">
    <property type="component" value="Unassembled WGS sequence"/>
</dbReference>
<keyword evidence="2" id="KW-1185">Reference proteome</keyword>
<reference evidence="1 2" key="1">
    <citation type="journal article" date="2015" name="Int. J. Syst. Evol. Microbiol.">
        <title>Sporolactobacillus shoreae sp. nov. and Sporolactobacillus spathodeae sp. nov., two spore-forming lactic acid bacteria isolated from tree barks in Thailand.</title>
        <authorList>
            <person name="Thamacharoensuk T."/>
            <person name="Kitahara M."/>
            <person name="Ohkuma M."/>
            <person name="Thongchul N."/>
            <person name="Tanasupawat S."/>
        </authorList>
    </citation>
    <scope>NUCLEOTIDE SEQUENCE [LARGE SCALE GENOMIC DNA]</scope>
    <source>
        <strain evidence="1 2">BK92</strain>
    </source>
</reference>
<dbReference type="Gene3D" id="3.30.360.40">
    <property type="entry name" value="YwmB-like"/>
    <property type="match status" value="1"/>
</dbReference>
<gene>
    <name evidence="1" type="ORF">E4665_02135</name>
</gene>
<dbReference type="SUPFAM" id="SSF143842">
    <property type="entry name" value="YwmB-like"/>
    <property type="match status" value="1"/>
</dbReference>
<evidence type="ECO:0000313" key="1">
    <source>
        <dbReference type="EMBL" id="TGA99773.1"/>
    </source>
</evidence>
<accession>A0A4Z0GT73</accession>
<organism evidence="1 2">
    <name type="scientific">Sporolactobacillus shoreae</name>
    <dbReference type="NCBI Taxonomy" id="1465501"/>
    <lineage>
        <taxon>Bacteria</taxon>
        <taxon>Bacillati</taxon>
        <taxon>Bacillota</taxon>
        <taxon>Bacilli</taxon>
        <taxon>Bacillales</taxon>
        <taxon>Sporolactobacillaceae</taxon>
        <taxon>Sporolactobacillus</taxon>
    </lineage>
</organism>
<comment type="caution">
    <text evidence="1">The sequence shown here is derived from an EMBL/GenBank/DDBJ whole genome shotgun (WGS) entry which is preliminary data.</text>
</comment>
<dbReference type="RefSeq" id="WP_135347169.1">
    <property type="nucleotide sequence ID" value="NZ_SRJD01000002.1"/>
</dbReference>
<dbReference type="AlphaFoldDB" id="A0A4Z0GT73"/>
<dbReference type="InterPro" id="IPR036209">
    <property type="entry name" value="YwmB-like_sf"/>
</dbReference>